<dbReference type="EMBL" id="MU853833">
    <property type="protein sequence ID" value="KAK3938292.1"/>
    <property type="molecule type" value="Genomic_DNA"/>
</dbReference>
<name>A0AAN6N6J3_9PEZI</name>
<protein>
    <submittedName>
        <fullName evidence="3">Uncharacterized protein</fullName>
    </submittedName>
</protein>
<evidence type="ECO:0000256" key="1">
    <source>
        <dbReference type="SAM" id="Coils"/>
    </source>
</evidence>
<reference evidence="4" key="1">
    <citation type="journal article" date="2023" name="Mol. Phylogenet. Evol.">
        <title>Genome-scale phylogeny and comparative genomics of the fungal order Sordariales.</title>
        <authorList>
            <person name="Hensen N."/>
            <person name="Bonometti L."/>
            <person name="Westerberg I."/>
            <person name="Brannstrom I.O."/>
            <person name="Guillou S."/>
            <person name="Cros-Aarteil S."/>
            <person name="Calhoun S."/>
            <person name="Haridas S."/>
            <person name="Kuo A."/>
            <person name="Mondo S."/>
            <person name="Pangilinan J."/>
            <person name="Riley R."/>
            <person name="LaButti K."/>
            <person name="Andreopoulos B."/>
            <person name="Lipzen A."/>
            <person name="Chen C."/>
            <person name="Yan M."/>
            <person name="Daum C."/>
            <person name="Ng V."/>
            <person name="Clum A."/>
            <person name="Steindorff A."/>
            <person name="Ohm R.A."/>
            <person name="Martin F."/>
            <person name="Silar P."/>
            <person name="Natvig D.O."/>
            <person name="Lalanne C."/>
            <person name="Gautier V."/>
            <person name="Ament-Velasquez S.L."/>
            <person name="Kruys A."/>
            <person name="Hutchinson M.I."/>
            <person name="Powell A.J."/>
            <person name="Barry K."/>
            <person name="Miller A.N."/>
            <person name="Grigoriev I.V."/>
            <person name="Debuchy R."/>
            <person name="Gladieux P."/>
            <person name="Hiltunen Thoren M."/>
            <person name="Johannesson H."/>
        </authorList>
    </citation>
    <scope>NUCLEOTIDE SEQUENCE [LARGE SCALE GENOMIC DNA]</scope>
    <source>
        <strain evidence="4">CBS 340.73</strain>
    </source>
</reference>
<proteinExistence type="predicted"/>
<organism evidence="3 4">
    <name type="scientific">Diplogelasinospora grovesii</name>
    <dbReference type="NCBI Taxonomy" id="303347"/>
    <lineage>
        <taxon>Eukaryota</taxon>
        <taxon>Fungi</taxon>
        <taxon>Dikarya</taxon>
        <taxon>Ascomycota</taxon>
        <taxon>Pezizomycotina</taxon>
        <taxon>Sordariomycetes</taxon>
        <taxon>Sordariomycetidae</taxon>
        <taxon>Sordariales</taxon>
        <taxon>Diplogelasinosporaceae</taxon>
        <taxon>Diplogelasinospora</taxon>
    </lineage>
</organism>
<gene>
    <name evidence="3" type="ORF">QBC46DRAFT_441173</name>
</gene>
<accession>A0AAN6N6J3</accession>
<evidence type="ECO:0000256" key="2">
    <source>
        <dbReference type="SAM" id="MobiDB-lite"/>
    </source>
</evidence>
<evidence type="ECO:0000313" key="3">
    <source>
        <dbReference type="EMBL" id="KAK3938292.1"/>
    </source>
</evidence>
<feature type="compositionally biased region" description="Low complexity" evidence="2">
    <location>
        <begin position="99"/>
        <end position="109"/>
    </location>
</feature>
<sequence>MSSSQFPTLSNHAIPVRILLASLQEYSAYVHQWQTHAEDQRQQAHTQKLRADELQRELEEMRVAWDTLVQVMNTQRQLILSQENDIALLVAQQQVFCSGSDSSYSSPNSNTRALELEPLESDPYPVGTETECSAAQKT</sequence>
<keyword evidence="4" id="KW-1185">Reference proteome</keyword>
<feature type="region of interest" description="Disordered" evidence="2">
    <location>
        <begin position="99"/>
        <end position="138"/>
    </location>
</feature>
<comment type="caution">
    <text evidence="3">The sequence shown here is derived from an EMBL/GenBank/DDBJ whole genome shotgun (WGS) entry which is preliminary data.</text>
</comment>
<dbReference type="Proteomes" id="UP001303473">
    <property type="component" value="Unassembled WGS sequence"/>
</dbReference>
<evidence type="ECO:0000313" key="4">
    <source>
        <dbReference type="Proteomes" id="UP001303473"/>
    </source>
</evidence>
<keyword evidence="1" id="KW-0175">Coiled coil</keyword>
<dbReference type="AlphaFoldDB" id="A0AAN6N6J3"/>
<feature type="coiled-coil region" evidence="1">
    <location>
        <begin position="37"/>
        <end position="64"/>
    </location>
</feature>